<organism evidence="2 3">
    <name type="scientific">Nocardia halotolerans</name>
    <dbReference type="NCBI Taxonomy" id="1755878"/>
    <lineage>
        <taxon>Bacteria</taxon>
        <taxon>Bacillati</taxon>
        <taxon>Actinomycetota</taxon>
        <taxon>Actinomycetes</taxon>
        <taxon>Mycobacteriales</taxon>
        <taxon>Nocardiaceae</taxon>
        <taxon>Nocardia</taxon>
    </lineage>
</organism>
<dbReference type="EMBL" id="JBHSDL010000030">
    <property type="protein sequence ID" value="MFC4377506.1"/>
    <property type="molecule type" value="Genomic_DNA"/>
</dbReference>
<evidence type="ECO:0000256" key="1">
    <source>
        <dbReference type="SAM" id="Phobius"/>
    </source>
</evidence>
<keyword evidence="1" id="KW-0812">Transmembrane</keyword>
<proteinExistence type="predicted"/>
<accession>A0ABV8VNX7</accession>
<evidence type="ECO:0000313" key="3">
    <source>
        <dbReference type="Proteomes" id="UP001595844"/>
    </source>
</evidence>
<keyword evidence="3" id="KW-1185">Reference proteome</keyword>
<reference evidence="3" key="1">
    <citation type="journal article" date="2019" name="Int. J. Syst. Evol. Microbiol.">
        <title>The Global Catalogue of Microorganisms (GCM) 10K type strain sequencing project: providing services to taxonomists for standard genome sequencing and annotation.</title>
        <authorList>
            <consortium name="The Broad Institute Genomics Platform"/>
            <consortium name="The Broad Institute Genome Sequencing Center for Infectious Disease"/>
            <person name="Wu L."/>
            <person name="Ma J."/>
        </authorList>
    </citation>
    <scope>NUCLEOTIDE SEQUENCE [LARGE SCALE GENOMIC DNA]</scope>
    <source>
        <strain evidence="3">IBRC-M 10490</strain>
    </source>
</reference>
<feature type="transmembrane region" description="Helical" evidence="1">
    <location>
        <begin position="30"/>
        <end position="49"/>
    </location>
</feature>
<sequence length="89" mass="9776">MIANFAVLAVLIAAAWAGFKADFSLVQPMIWAFFPGSLPLGMLLTAWLYKRTSEPVKFRPIDSDAFAFAYAHPGFHAALNTVRASNSDR</sequence>
<gene>
    <name evidence="2" type="ORF">ACFO5K_25830</name>
</gene>
<dbReference type="RefSeq" id="WP_378568202.1">
    <property type="nucleotide sequence ID" value="NZ_JBHSDL010000030.1"/>
</dbReference>
<comment type="caution">
    <text evidence="2">The sequence shown here is derived from an EMBL/GenBank/DDBJ whole genome shotgun (WGS) entry which is preliminary data.</text>
</comment>
<protein>
    <submittedName>
        <fullName evidence="2">Uncharacterized protein</fullName>
    </submittedName>
</protein>
<keyword evidence="1" id="KW-1133">Transmembrane helix</keyword>
<keyword evidence="1" id="KW-0472">Membrane</keyword>
<evidence type="ECO:0000313" key="2">
    <source>
        <dbReference type="EMBL" id="MFC4377506.1"/>
    </source>
</evidence>
<dbReference type="Proteomes" id="UP001595844">
    <property type="component" value="Unassembled WGS sequence"/>
</dbReference>
<name>A0ABV8VNX7_9NOCA</name>